<dbReference type="EMBL" id="SMAO01000013">
    <property type="protein sequence ID" value="TCT18235.1"/>
    <property type="molecule type" value="Genomic_DNA"/>
</dbReference>
<dbReference type="Pfam" id="PF00908">
    <property type="entry name" value="dTDP_sugar_isom"/>
    <property type="match status" value="1"/>
</dbReference>
<dbReference type="GO" id="GO:0008830">
    <property type="term" value="F:dTDP-4-dehydrorhamnose 3,5-epimerase activity"/>
    <property type="evidence" value="ECO:0007669"/>
    <property type="project" value="UniProtKB-UniRule"/>
</dbReference>
<dbReference type="SUPFAM" id="SSF51182">
    <property type="entry name" value="RmlC-like cupins"/>
    <property type="match status" value="1"/>
</dbReference>
<sequence>MKIIETAIPGVLIIEPKVWGDERGYFLETYRANRYAEHGIPGVMVQDNQSFSRQGVLRGLHVQHPHAQGKLVQVYVGEVFDVAVDIRRGSPTFGKWVGVTLSGENKRQFWVPPGFAHGFLVTGESALFVYKNTEYYSPATEFSVRWDDPDIGIDWPLNGAPELSRKDSEAAFLKDIPAAHLPGYEDYQ</sequence>
<dbReference type="AlphaFoldDB" id="A0A4R3MQQ0"/>
<dbReference type="EC" id="5.1.3.13" evidence="3 7"/>
<dbReference type="NCBIfam" id="TIGR01221">
    <property type="entry name" value="rmlC"/>
    <property type="match status" value="1"/>
</dbReference>
<dbReference type="InterPro" id="IPR000888">
    <property type="entry name" value="RmlC-like"/>
</dbReference>
<dbReference type="GO" id="GO:0019305">
    <property type="term" value="P:dTDP-rhamnose biosynthetic process"/>
    <property type="evidence" value="ECO:0007669"/>
    <property type="project" value="UniProtKB-UniRule"/>
</dbReference>
<comment type="caution">
    <text evidence="8">The sequence shown here is derived from an EMBL/GenBank/DDBJ whole genome shotgun (WGS) entry which is preliminary data.</text>
</comment>
<evidence type="ECO:0000256" key="4">
    <source>
        <dbReference type="ARBA" id="ARBA00019595"/>
    </source>
</evidence>
<gene>
    <name evidence="8" type="ORF">EDC35_11355</name>
</gene>
<dbReference type="OrthoDB" id="9800680at2"/>
<dbReference type="InterPro" id="IPR011051">
    <property type="entry name" value="RmlC_Cupin_sf"/>
</dbReference>
<dbReference type="PANTHER" id="PTHR21047">
    <property type="entry name" value="DTDP-6-DEOXY-D-GLUCOSE-3,5 EPIMERASE"/>
    <property type="match status" value="1"/>
</dbReference>
<evidence type="ECO:0000313" key="8">
    <source>
        <dbReference type="EMBL" id="TCT18235.1"/>
    </source>
</evidence>
<dbReference type="PANTHER" id="PTHR21047:SF2">
    <property type="entry name" value="THYMIDINE DIPHOSPHO-4-KETO-RHAMNOSE 3,5-EPIMERASE"/>
    <property type="match status" value="1"/>
</dbReference>
<evidence type="ECO:0000256" key="6">
    <source>
        <dbReference type="PIRSR" id="PIRSR600888-3"/>
    </source>
</evidence>
<comment type="pathway">
    <text evidence="7">Carbohydrate biosynthesis; dTDP-L-rhamnose biosynthesis.</text>
</comment>
<evidence type="ECO:0000256" key="2">
    <source>
        <dbReference type="ARBA" id="ARBA00001997"/>
    </source>
</evidence>
<dbReference type="UniPathway" id="UPA00124"/>
<evidence type="ECO:0000256" key="5">
    <source>
        <dbReference type="PIRSR" id="PIRSR600888-1"/>
    </source>
</evidence>
<keyword evidence="7" id="KW-0413">Isomerase</keyword>
<dbReference type="GO" id="GO:0000271">
    <property type="term" value="P:polysaccharide biosynthetic process"/>
    <property type="evidence" value="ECO:0007669"/>
    <property type="project" value="TreeGrafter"/>
</dbReference>
<dbReference type="CDD" id="cd00438">
    <property type="entry name" value="cupin_RmlC"/>
    <property type="match status" value="1"/>
</dbReference>
<comment type="function">
    <text evidence="2 7">Catalyzes the epimerization of the C3' and C5'positions of dTDP-6-deoxy-D-xylo-4-hexulose, forming dTDP-6-deoxy-L-lyxo-4-hexulose.</text>
</comment>
<evidence type="ECO:0000256" key="1">
    <source>
        <dbReference type="ARBA" id="ARBA00001298"/>
    </source>
</evidence>
<comment type="catalytic activity">
    <reaction evidence="1 7">
        <text>dTDP-4-dehydro-6-deoxy-alpha-D-glucose = dTDP-4-dehydro-beta-L-rhamnose</text>
        <dbReference type="Rhea" id="RHEA:16969"/>
        <dbReference type="ChEBI" id="CHEBI:57649"/>
        <dbReference type="ChEBI" id="CHEBI:62830"/>
        <dbReference type="EC" id="5.1.3.13"/>
    </reaction>
</comment>
<proteinExistence type="inferred from homology"/>
<dbReference type="RefSeq" id="WP_132978621.1">
    <property type="nucleotide sequence ID" value="NZ_SMAO01000013.1"/>
</dbReference>
<evidence type="ECO:0000256" key="3">
    <source>
        <dbReference type="ARBA" id="ARBA00012098"/>
    </source>
</evidence>
<organism evidence="8 9">
    <name type="scientific">Thiobaca trueperi</name>
    <dbReference type="NCBI Taxonomy" id="127458"/>
    <lineage>
        <taxon>Bacteria</taxon>
        <taxon>Pseudomonadati</taxon>
        <taxon>Pseudomonadota</taxon>
        <taxon>Gammaproteobacteria</taxon>
        <taxon>Chromatiales</taxon>
        <taxon>Chromatiaceae</taxon>
        <taxon>Thiobaca</taxon>
    </lineage>
</organism>
<dbReference type="Gene3D" id="2.60.120.10">
    <property type="entry name" value="Jelly Rolls"/>
    <property type="match status" value="1"/>
</dbReference>
<name>A0A4R3MQQ0_9GAMM</name>
<keyword evidence="9" id="KW-1185">Reference proteome</keyword>
<reference evidence="8 9" key="1">
    <citation type="submission" date="2019-03" db="EMBL/GenBank/DDBJ databases">
        <title>Genomic Encyclopedia of Type Strains, Phase IV (KMG-IV): sequencing the most valuable type-strain genomes for metagenomic binning, comparative biology and taxonomic classification.</title>
        <authorList>
            <person name="Goeker M."/>
        </authorList>
    </citation>
    <scope>NUCLEOTIDE SEQUENCE [LARGE SCALE GENOMIC DNA]</scope>
    <source>
        <strain evidence="8 9">DSM 13587</strain>
    </source>
</reference>
<accession>A0A4R3MQQ0</accession>
<comment type="similarity">
    <text evidence="7">Belongs to the dTDP-4-dehydrorhamnose 3,5-epimerase family.</text>
</comment>
<dbReference type="InterPro" id="IPR014710">
    <property type="entry name" value="RmlC-like_jellyroll"/>
</dbReference>
<protein>
    <recommendedName>
        <fullName evidence="4 7">dTDP-4-dehydrorhamnose 3,5-epimerase</fullName>
        <ecNumber evidence="3 7">5.1.3.13</ecNumber>
    </recommendedName>
    <alternativeName>
        <fullName evidence="7">Thymidine diphospho-4-keto-rhamnose 3,5-epimerase</fullName>
    </alternativeName>
</protein>
<feature type="active site" description="Proton acceptor" evidence="5">
    <location>
        <position position="61"/>
    </location>
</feature>
<dbReference type="GO" id="GO:0005829">
    <property type="term" value="C:cytosol"/>
    <property type="evidence" value="ECO:0007669"/>
    <property type="project" value="TreeGrafter"/>
</dbReference>
<evidence type="ECO:0000256" key="7">
    <source>
        <dbReference type="RuleBase" id="RU364069"/>
    </source>
</evidence>
<feature type="active site" description="Proton donor" evidence="5">
    <location>
        <position position="130"/>
    </location>
</feature>
<evidence type="ECO:0000313" key="9">
    <source>
        <dbReference type="Proteomes" id="UP000295717"/>
    </source>
</evidence>
<feature type="site" description="Participates in a stacking interaction with the thymidine ring of dTDP-4-oxo-6-deoxyglucose" evidence="6">
    <location>
        <position position="136"/>
    </location>
</feature>
<dbReference type="Proteomes" id="UP000295717">
    <property type="component" value="Unassembled WGS sequence"/>
</dbReference>
<comment type="subunit">
    <text evidence="7">Homodimer.</text>
</comment>